<gene>
    <name evidence="1" type="primary">AAPC_4</name>
    <name evidence="1" type="ORF">CK203_044339</name>
</gene>
<name>A0A438H874_VITVI</name>
<dbReference type="GO" id="GO:0030246">
    <property type="term" value="F:carbohydrate binding"/>
    <property type="evidence" value="ECO:0007669"/>
    <property type="project" value="InterPro"/>
</dbReference>
<protein>
    <submittedName>
        <fullName evidence="1">Putative glucose-6-phosphate 1-epimerase</fullName>
    </submittedName>
</protein>
<sequence>MDGFMCIFFLDWVRVYIGDYSMTMIDFMDWLSSKCEAASLGLCIYLHPKSTLLCTSGLCIYLYPSKLNIAPKINIFCLVQAIFKPPKAIRGGIPICFPQFGNHGSLEQHGFARNRVWSIDVDPPPFPTNTSSRAFIDLILKPSEEDMKIWPHSYEFRLRVALGPGGDLMLTSRIRNTSTEGKPLTFTFAYHTYFSVSDIRYLQT</sequence>
<dbReference type="EMBL" id="QGNW01000263">
    <property type="protein sequence ID" value="RVW80662.1"/>
    <property type="molecule type" value="Genomic_DNA"/>
</dbReference>
<comment type="caution">
    <text evidence="1">The sequence shown here is derived from an EMBL/GenBank/DDBJ whole genome shotgun (WGS) entry which is preliminary data.</text>
</comment>
<reference evidence="1 2" key="1">
    <citation type="journal article" date="2018" name="PLoS Genet.">
        <title>Population sequencing reveals clonal diversity and ancestral inbreeding in the grapevine cultivar Chardonnay.</title>
        <authorList>
            <person name="Roach M.J."/>
            <person name="Johnson D.L."/>
            <person name="Bohlmann J."/>
            <person name="van Vuuren H.J."/>
            <person name="Jones S.J."/>
            <person name="Pretorius I.S."/>
            <person name="Schmidt S.A."/>
            <person name="Borneman A.R."/>
        </authorList>
    </citation>
    <scope>NUCLEOTIDE SEQUENCE [LARGE SCALE GENOMIC DNA]</scope>
    <source>
        <strain evidence="2">cv. Chardonnay</strain>
        <tissue evidence="1">Leaf</tissue>
    </source>
</reference>
<dbReference type="InterPro" id="IPR011013">
    <property type="entry name" value="Gal_mutarotase_sf_dom"/>
</dbReference>
<dbReference type="GO" id="GO:0005975">
    <property type="term" value="P:carbohydrate metabolic process"/>
    <property type="evidence" value="ECO:0007669"/>
    <property type="project" value="InterPro"/>
</dbReference>
<dbReference type="InterPro" id="IPR008183">
    <property type="entry name" value="Aldose_1/G6P_1-epimerase"/>
</dbReference>
<dbReference type="GO" id="GO:0016853">
    <property type="term" value="F:isomerase activity"/>
    <property type="evidence" value="ECO:0007669"/>
    <property type="project" value="InterPro"/>
</dbReference>
<dbReference type="Pfam" id="PF01263">
    <property type="entry name" value="Aldose_epim"/>
    <property type="match status" value="1"/>
</dbReference>
<evidence type="ECO:0000313" key="1">
    <source>
        <dbReference type="EMBL" id="RVW80662.1"/>
    </source>
</evidence>
<dbReference type="Gene3D" id="2.70.98.10">
    <property type="match status" value="1"/>
</dbReference>
<accession>A0A438H874</accession>
<evidence type="ECO:0000313" key="2">
    <source>
        <dbReference type="Proteomes" id="UP000288805"/>
    </source>
</evidence>
<dbReference type="InterPro" id="IPR014718">
    <property type="entry name" value="GH-type_carb-bd"/>
</dbReference>
<dbReference type="SUPFAM" id="SSF74650">
    <property type="entry name" value="Galactose mutarotase-like"/>
    <property type="match status" value="1"/>
</dbReference>
<dbReference type="AlphaFoldDB" id="A0A438H874"/>
<organism evidence="1 2">
    <name type="scientific">Vitis vinifera</name>
    <name type="common">Grape</name>
    <dbReference type="NCBI Taxonomy" id="29760"/>
    <lineage>
        <taxon>Eukaryota</taxon>
        <taxon>Viridiplantae</taxon>
        <taxon>Streptophyta</taxon>
        <taxon>Embryophyta</taxon>
        <taxon>Tracheophyta</taxon>
        <taxon>Spermatophyta</taxon>
        <taxon>Magnoliopsida</taxon>
        <taxon>eudicotyledons</taxon>
        <taxon>Gunneridae</taxon>
        <taxon>Pentapetalae</taxon>
        <taxon>rosids</taxon>
        <taxon>Vitales</taxon>
        <taxon>Vitaceae</taxon>
        <taxon>Viteae</taxon>
        <taxon>Vitis</taxon>
    </lineage>
</organism>
<dbReference type="PANTHER" id="PTHR11122:SF13">
    <property type="entry name" value="GLUCOSE-6-PHOSPHATE 1-EPIMERASE"/>
    <property type="match status" value="1"/>
</dbReference>
<dbReference type="PANTHER" id="PTHR11122">
    <property type="entry name" value="APOSPORY-ASSOCIATED PROTEIN C-RELATED"/>
    <property type="match status" value="1"/>
</dbReference>
<dbReference type="Proteomes" id="UP000288805">
    <property type="component" value="Unassembled WGS sequence"/>
</dbReference>
<proteinExistence type="predicted"/>